<organism evidence="2 3">
    <name type="scientific">Microbulbifer celer</name>
    <dbReference type="NCBI Taxonomy" id="435905"/>
    <lineage>
        <taxon>Bacteria</taxon>
        <taxon>Pseudomonadati</taxon>
        <taxon>Pseudomonadota</taxon>
        <taxon>Gammaproteobacteria</taxon>
        <taxon>Cellvibrionales</taxon>
        <taxon>Microbulbiferaceae</taxon>
        <taxon>Microbulbifer</taxon>
    </lineage>
</organism>
<reference evidence="3" key="1">
    <citation type="journal article" date="2019" name="Int. J. Syst. Evol. Microbiol.">
        <title>The Global Catalogue of Microorganisms (GCM) 10K type strain sequencing project: providing services to taxonomists for standard genome sequencing and annotation.</title>
        <authorList>
            <consortium name="The Broad Institute Genomics Platform"/>
            <consortium name="The Broad Institute Genome Sequencing Center for Infectious Disease"/>
            <person name="Wu L."/>
            <person name="Ma J."/>
        </authorList>
    </citation>
    <scope>NUCLEOTIDE SEQUENCE [LARGE SCALE GENOMIC DNA]</scope>
    <source>
        <strain evidence="3">CCUG 54356</strain>
    </source>
</reference>
<dbReference type="EMBL" id="JBHTLR010000007">
    <property type="protein sequence ID" value="MFD1216424.1"/>
    <property type="molecule type" value="Genomic_DNA"/>
</dbReference>
<keyword evidence="3" id="KW-1185">Reference proteome</keyword>
<feature type="signal peptide" evidence="1">
    <location>
        <begin position="1"/>
        <end position="22"/>
    </location>
</feature>
<dbReference type="RefSeq" id="WP_230438521.1">
    <property type="nucleotide sequence ID" value="NZ_CP087715.1"/>
</dbReference>
<sequence>MKTVTATLLAIILSAFCSVATAAEFNVPKQLHAGFQAHRVSYSIKMSKVVTLGLQEVTGTARLYVGSSPTTLEQVAEIGFDYDLALGVSVGQEIGVTQQLYWEKINPQWYVLVETDGNADFEMVWQLEQAY</sequence>
<evidence type="ECO:0008006" key="4">
    <source>
        <dbReference type="Google" id="ProtNLM"/>
    </source>
</evidence>
<comment type="caution">
    <text evidence="2">The sequence shown here is derived from an EMBL/GenBank/DDBJ whole genome shotgun (WGS) entry which is preliminary data.</text>
</comment>
<accession>A0ABW3UAK8</accession>
<name>A0ABW3UAK8_9GAMM</name>
<keyword evidence="1" id="KW-0732">Signal</keyword>
<dbReference type="Proteomes" id="UP001597264">
    <property type="component" value="Unassembled WGS sequence"/>
</dbReference>
<protein>
    <recommendedName>
        <fullName evidence="4">DUF4430 domain-containing protein</fullName>
    </recommendedName>
</protein>
<gene>
    <name evidence="2" type="ORF">ACFQ2X_07435</name>
</gene>
<feature type="chain" id="PRO_5045811554" description="DUF4430 domain-containing protein" evidence="1">
    <location>
        <begin position="23"/>
        <end position="131"/>
    </location>
</feature>
<evidence type="ECO:0000256" key="1">
    <source>
        <dbReference type="SAM" id="SignalP"/>
    </source>
</evidence>
<evidence type="ECO:0000313" key="3">
    <source>
        <dbReference type="Proteomes" id="UP001597264"/>
    </source>
</evidence>
<proteinExistence type="predicted"/>
<evidence type="ECO:0000313" key="2">
    <source>
        <dbReference type="EMBL" id="MFD1216424.1"/>
    </source>
</evidence>